<dbReference type="GO" id="GO:0005507">
    <property type="term" value="F:copper ion binding"/>
    <property type="evidence" value="ECO:0007669"/>
    <property type="project" value="InterPro"/>
</dbReference>
<dbReference type="CDD" id="cd13868">
    <property type="entry name" value="CuRO_2_CotA_like"/>
    <property type="match status" value="1"/>
</dbReference>
<dbReference type="CDD" id="cd13844">
    <property type="entry name" value="CuRO_1_BOD_CotA_like"/>
    <property type="match status" value="1"/>
</dbReference>
<dbReference type="AlphaFoldDB" id="A0A2N5HNL4"/>
<dbReference type="RefSeq" id="WP_101646845.1">
    <property type="nucleotide sequence ID" value="NZ_PGVE01000028.1"/>
</dbReference>
<name>A0A2N5HNL4_9BACI</name>
<dbReference type="InterPro" id="IPR001117">
    <property type="entry name" value="Cu-oxidase_2nd"/>
</dbReference>
<dbReference type="Pfam" id="PF07731">
    <property type="entry name" value="Cu-oxidase_2"/>
    <property type="match status" value="1"/>
</dbReference>
<dbReference type="Pfam" id="PF07732">
    <property type="entry name" value="Cu-oxidase_3"/>
    <property type="match status" value="1"/>
</dbReference>
<dbReference type="InterPro" id="IPR011706">
    <property type="entry name" value="Cu-oxidase_C"/>
</dbReference>
<comment type="caution">
    <text evidence="5">The sequence shown here is derived from an EMBL/GenBank/DDBJ whole genome shotgun (WGS) entry which is preliminary data.</text>
</comment>
<keyword evidence="6" id="KW-1185">Reference proteome</keyword>
<dbReference type="CDD" id="cd13891">
    <property type="entry name" value="CuRO_3_CotA_like"/>
    <property type="match status" value="1"/>
</dbReference>
<evidence type="ECO:0000313" key="6">
    <source>
        <dbReference type="Proteomes" id="UP000234950"/>
    </source>
</evidence>
<reference evidence="5 6" key="1">
    <citation type="submission" date="2017-11" db="EMBL/GenBank/DDBJ databases">
        <title>Comparitive Functional Genomics of Dry Heat Resistant strains isolated from the Viking Spacecraft.</title>
        <authorList>
            <person name="Seuylemezian A."/>
            <person name="Cooper K."/>
            <person name="Vaishampayan P."/>
        </authorList>
    </citation>
    <scope>NUCLEOTIDE SEQUENCE [LARGE SCALE GENOMIC DNA]</scope>
    <source>
        <strain evidence="5 6">V32-6</strain>
    </source>
</reference>
<dbReference type="InterPro" id="IPR011707">
    <property type="entry name" value="Cu-oxidase-like_N"/>
</dbReference>
<dbReference type="Proteomes" id="UP000234950">
    <property type="component" value="Unassembled WGS sequence"/>
</dbReference>
<dbReference type="PANTHER" id="PTHR48267">
    <property type="entry name" value="CUPREDOXIN SUPERFAMILY PROTEIN"/>
    <property type="match status" value="1"/>
</dbReference>
<dbReference type="FunFam" id="2.60.40.420:FF:000087">
    <property type="entry name" value="Spore coat protein A"/>
    <property type="match status" value="1"/>
</dbReference>
<dbReference type="InterPro" id="IPR045087">
    <property type="entry name" value="Cu-oxidase_fam"/>
</dbReference>
<feature type="domain" description="Plastocyanin-like" evidence="4">
    <location>
        <begin position="44"/>
        <end position="82"/>
    </location>
</feature>
<evidence type="ECO:0000259" key="4">
    <source>
        <dbReference type="Pfam" id="PF07732"/>
    </source>
</evidence>
<feature type="domain" description="Plastocyanin-like" evidence="2">
    <location>
        <begin position="238"/>
        <end position="328"/>
    </location>
</feature>
<evidence type="ECO:0000256" key="1">
    <source>
        <dbReference type="ARBA" id="ARBA00010609"/>
    </source>
</evidence>
<evidence type="ECO:0000259" key="3">
    <source>
        <dbReference type="Pfam" id="PF07731"/>
    </source>
</evidence>
<dbReference type="OrthoDB" id="9757546at2"/>
<dbReference type="PANTHER" id="PTHR48267:SF1">
    <property type="entry name" value="BILIRUBIN OXIDASE"/>
    <property type="match status" value="1"/>
</dbReference>
<protein>
    <submittedName>
        <fullName evidence="5">Copper oxidase</fullName>
    </submittedName>
</protein>
<dbReference type="InterPro" id="IPR008972">
    <property type="entry name" value="Cupredoxin"/>
</dbReference>
<accession>A0A2N5HNL4</accession>
<evidence type="ECO:0000259" key="2">
    <source>
        <dbReference type="Pfam" id="PF00394"/>
    </source>
</evidence>
<dbReference type="Pfam" id="PF00394">
    <property type="entry name" value="Cu-oxidase"/>
    <property type="match status" value="1"/>
</dbReference>
<evidence type="ECO:0000313" key="5">
    <source>
        <dbReference type="EMBL" id="PLS07104.1"/>
    </source>
</evidence>
<proteinExistence type="inferred from homology"/>
<sequence>MSLKKFVDALPLPPVLKPSTKSADIPYYEVTMKQVKQQLHRDLPPTTIWGYNGMYPGPTFEVRRNQPILVKWENKLPFEHLLPVDRTLHGAEPDKPSVRTVVHLHEGRVRPENDGYPEAWFTRDFKNVGPKFVHEVYYYPNCQRPATLWYHDHALGITRLNVYAGLAGFYILRDKEEEKLDLPSGKFEVPLVIQDRSFYLDPNSNQFGELFYPSQPPQDPPPAPKLPNPSVVPEFFGDTILVNGKVWPYLEVEPRKYRFRILNGSNARFYNIRLNTTEPDLKFIIIGTEGGLLEKPSDPVSQILLAPAERVDVIVDFSNHKGKNIILTNDARAPFPNGDAPDFDLTQIMQFRVKSKLSKPDKSKIPAKLSCLERLDPKDAVFVRKNTLVETKDEFGRLKLLLNNMDWDKPPITETPQNGTIEIWELYNTTLDTHPIHLHLVTFQILSRAKFSGNPTGNPYIGQPLPLDPSESGWKDTVRANPGEVTRIIARFGPFTGIYPWHCHILEHEDHEMMRPFENLHNPNFNPCTPIPGVCPDDSFTQCCHQDHEHCNCHDGHDIEDSSFNNHHHDESSS</sequence>
<gene>
    <name evidence="5" type="ORF">CVD27_05330</name>
</gene>
<dbReference type="SUPFAM" id="SSF49503">
    <property type="entry name" value="Cupredoxins"/>
    <property type="match status" value="3"/>
</dbReference>
<organism evidence="5 6">
    <name type="scientific">Neobacillus cucumis</name>
    <dbReference type="NCBI Taxonomy" id="1740721"/>
    <lineage>
        <taxon>Bacteria</taxon>
        <taxon>Bacillati</taxon>
        <taxon>Bacillota</taxon>
        <taxon>Bacilli</taxon>
        <taxon>Bacillales</taxon>
        <taxon>Bacillaceae</taxon>
        <taxon>Neobacillus</taxon>
    </lineage>
</organism>
<feature type="domain" description="Plastocyanin-like" evidence="3">
    <location>
        <begin position="396"/>
        <end position="519"/>
    </location>
</feature>
<comment type="similarity">
    <text evidence="1">Belongs to the multicopper oxidase family.</text>
</comment>
<dbReference type="Gene3D" id="2.60.40.420">
    <property type="entry name" value="Cupredoxins - blue copper proteins"/>
    <property type="match status" value="3"/>
</dbReference>
<dbReference type="EMBL" id="PGVE01000028">
    <property type="protein sequence ID" value="PLS07104.1"/>
    <property type="molecule type" value="Genomic_DNA"/>
</dbReference>
<dbReference type="GO" id="GO:0016491">
    <property type="term" value="F:oxidoreductase activity"/>
    <property type="evidence" value="ECO:0007669"/>
    <property type="project" value="InterPro"/>
</dbReference>